<accession>A0A8J6BQA0</accession>
<dbReference type="AlphaFoldDB" id="A0A8J6BQA0"/>
<evidence type="ECO:0000313" key="1">
    <source>
        <dbReference type="EMBL" id="KAG8092907.1"/>
    </source>
</evidence>
<reference evidence="1" key="1">
    <citation type="journal article" date="2021" name="bioRxiv">
        <title>Whole Genome Assembly and Annotation of Northern Wild Rice, Zizania palustris L., Supports a Whole Genome Duplication in the Zizania Genus.</title>
        <authorList>
            <person name="Haas M."/>
            <person name="Kono T."/>
            <person name="Macchietto M."/>
            <person name="Millas R."/>
            <person name="McGilp L."/>
            <person name="Shao M."/>
            <person name="Duquette J."/>
            <person name="Hirsch C.N."/>
            <person name="Kimball J."/>
        </authorList>
    </citation>
    <scope>NUCLEOTIDE SEQUENCE</scope>
    <source>
        <tissue evidence="1">Fresh leaf tissue</tissue>
    </source>
</reference>
<name>A0A8J6BQA0_ZIZPA</name>
<organism evidence="1 2">
    <name type="scientific">Zizania palustris</name>
    <name type="common">Northern wild rice</name>
    <dbReference type="NCBI Taxonomy" id="103762"/>
    <lineage>
        <taxon>Eukaryota</taxon>
        <taxon>Viridiplantae</taxon>
        <taxon>Streptophyta</taxon>
        <taxon>Embryophyta</taxon>
        <taxon>Tracheophyta</taxon>
        <taxon>Spermatophyta</taxon>
        <taxon>Magnoliopsida</taxon>
        <taxon>Liliopsida</taxon>
        <taxon>Poales</taxon>
        <taxon>Poaceae</taxon>
        <taxon>BOP clade</taxon>
        <taxon>Oryzoideae</taxon>
        <taxon>Oryzeae</taxon>
        <taxon>Zizaniinae</taxon>
        <taxon>Zizania</taxon>
    </lineage>
</organism>
<evidence type="ECO:0000313" key="2">
    <source>
        <dbReference type="Proteomes" id="UP000729402"/>
    </source>
</evidence>
<keyword evidence="2" id="KW-1185">Reference proteome</keyword>
<protein>
    <submittedName>
        <fullName evidence="1">Uncharacterized protein</fullName>
    </submittedName>
</protein>
<dbReference type="EMBL" id="JAAALK010000080">
    <property type="protein sequence ID" value="KAG8092907.1"/>
    <property type="molecule type" value="Genomic_DNA"/>
</dbReference>
<comment type="caution">
    <text evidence="1">The sequence shown here is derived from an EMBL/GenBank/DDBJ whole genome shotgun (WGS) entry which is preliminary data.</text>
</comment>
<gene>
    <name evidence="1" type="ORF">GUJ93_ZPchr0012g19497</name>
</gene>
<proteinExistence type="predicted"/>
<dbReference type="OrthoDB" id="686619at2759"/>
<sequence>MITNIWIQHNLWTQILFPPFFGYTTNVCRFTRAWLRLVFELPSNADLLGEWWLKSRDVFQESLRPSFDSLFMLICWRIWRK</sequence>
<dbReference type="Proteomes" id="UP000729402">
    <property type="component" value="Unassembled WGS sequence"/>
</dbReference>
<reference evidence="1" key="2">
    <citation type="submission" date="2021-02" db="EMBL/GenBank/DDBJ databases">
        <authorList>
            <person name="Kimball J.A."/>
            <person name="Haas M.W."/>
            <person name="Macchietto M."/>
            <person name="Kono T."/>
            <person name="Duquette J."/>
            <person name="Shao M."/>
        </authorList>
    </citation>
    <scope>NUCLEOTIDE SEQUENCE</scope>
    <source>
        <tissue evidence="1">Fresh leaf tissue</tissue>
    </source>
</reference>